<evidence type="ECO:0000256" key="7">
    <source>
        <dbReference type="SAM" id="MobiDB-lite"/>
    </source>
</evidence>
<dbReference type="AlphaFoldDB" id="A0A814S7F3"/>
<sequence length="491" mass="55631">MPAKKTRFTTLDLKACIAAVRKRFLGIRVVNVYDVDNKTYLIKFSKPDDKGVLLIESGIRIHTTEFDWPKGLIPSGFAMKLRKHLKSRRLESIEQLGIDRIIDLQFGSGEAAYHLIVELYDKGNIILTDFIYIILSLIRKRTDVTTDEKFAVHEIYAVDSVKQPEDLISLEKLIELLNNAQPNESIKKILNPLLPFGSAVLDECLLKAGLNSESCILGKTFNIEQENKSNDKSHEELHDKSYDELNDKSNNKLNDELNDESNDELNDTLNNDLNATKIESSVLTQHECKHEAEKLKTNCDKPIFDQQNNMIESEHSPKTIKQRSSPFNNRIKITNIIRRFAHAGPKPQAEDFLQSTRKKQKLINFSIGDNVLILVPDVDRGPTDAHNILGVIIEIKHNKLKLGTKYSTLHGYYSFHQVEKAPGEPTLEIQDIIDNTPRSVREIMKLESITGGQGILKCDCKQGCKTNKGKCKQADVLCNSRCHHTSSCCNK</sequence>
<dbReference type="GO" id="GO:0043023">
    <property type="term" value="F:ribosomal large subunit binding"/>
    <property type="evidence" value="ECO:0007669"/>
    <property type="project" value="TreeGrafter"/>
</dbReference>
<comment type="subcellular location">
    <subcellularLocation>
        <location evidence="2">Cytoplasm</location>
    </subcellularLocation>
    <subcellularLocation>
        <location evidence="1">Nucleus</location>
    </subcellularLocation>
</comment>
<protein>
    <submittedName>
        <fullName evidence="8">Uncharacterized protein</fullName>
    </submittedName>
</protein>
<proteinExistence type="inferred from homology"/>
<comment type="similarity">
    <text evidence="3">Belongs to the NEMF family.</text>
</comment>
<dbReference type="GO" id="GO:0005737">
    <property type="term" value="C:cytoplasm"/>
    <property type="evidence" value="ECO:0007669"/>
    <property type="project" value="UniProtKB-SubCell"/>
</dbReference>
<evidence type="ECO:0000313" key="9">
    <source>
        <dbReference type="Proteomes" id="UP000663864"/>
    </source>
</evidence>
<organism evidence="8 9">
    <name type="scientific">Rotaria sordida</name>
    <dbReference type="NCBI Taxonomy" id="392033"/>
    <lineage>
        <taxon>Eukaryota</taxon>
        <taxon>Metazoa</taxon>
        <taxon>Spiralia</taxon>
        <taxon>Gnathifera</taxon>
        <taxon>Rotifera</taxon>
        <taxon>Eurotatoria</taxon>
        <taxon>Bdelloidea</taxon>
        <taxon>Philodinida</taxon>
        <taxon>Philodinidae</taxon>
        <taxon>Rotaria</taxon>
    </lineage>
</organism>
<dbReference type="GO" id="GO:1990112">
    <property type="term" value="C:RQC complex"/>
    <property type="evidence" value="ECO:0007669"/>
    <property type="project" value="TreeGrafter"/>
</dbReference>
<evidence type="ECO:0000256" key="4">
    <source>
        <dbReference type="ARBA" id="ARBA00022490"/>
    </source>
</evidence>
<name>A0A814S7F3_9BILA</name>
<keyword evidence="4" id="KW-0963">Cytoplasm</keyword>
<dbReference type="PANTHER" id="PTHR15239">
    <property type="entry name" value="NUCLEAR EXPORT MEDIATOR FACTOR NEMF"/>
    <property type="match status" value="1"/>
</dbReference>
<comment type="caution">
    <text evidence="8">The sequence shown here is derived from an EMBL/GenBank/DDBJ whole genome shotgun (WGS) entry which is preliminary data.</text>
</comment>
<evidence type="ECO:0000256" key="5">
    <source>
        <dbReference type="ARBA" id="ARBA00023054"/>
    </source>
</evidence>
<dbReference type="GO" id="GO:1990116">
    <property type="term" value="P:ribosome-associated ubiquitin-dependent protein catabolic process"/>
    <property type="evidence" value="ECO:0007669"/>
    <property type="project" value="TreeGrafter"/>
</dbReference>
<keyword evidence="6" id="KW-0539">Nucleus</keyword>
<feature type="compositionally biased region" description="Basic and acidic residues" evidence="7">
    <location>
        <begin position="242"/>
        <end position="255"/>
    </location>
</feature>
<feature type="region of interest" description="Disordered" evidence="7">
    <location>
        <begin position="242"/>
        <end position="266"/>
    </location>
</feature>
<reference evidence="8" key="1">
    <citation type="submission" date="2021-02" db="EMBL/GenBank/DDBJ databases">
        <authorList>
            <person name="Nowell W R."/>
        </authorList>
    </citation>
    <scope>NUCLEOTIDE SEQUENCE</scope>
</reference>
<gene>
    <name evidence="8" type="ORF">ZHD862_LOCUS19721</name>
</gene>
<evidence type="ECO:0000256" key="3">
    <source>
        <dbReference type="ARBA" id="ARBA00008318"/>
    </source>
</evidence>
<dbReference type="Pfam" id="PF05833">
    <property type="entry name" value="NFACT_N"/>
    <property type="match status" value="1"/>
</dbReference>
<dbReference type="GO" id="GO:0005634">
    <property type="term" value="C:nucleus"/>
    <property type="evidence" value="ECO:0007669"/>
    <property type="project" value="UniProtKB-SubCell"/>
</dbReference>
<dbReference type="FunFam" id="2.30.310.10:FF:000001">
    <property type="entry name" value="Nuclear export mediator factor Nemf"/>
    <property type="match status" value="1"/>
</dbReference>
<dbReference type="GO" id="GO:0000049">
    <property type="term" value="F:tRNA binding"/>
    <property type="evidence" value="ECO:0007669"/>
    <property type="project" value="TreeGrafter"/>
</dbReference>
<evidence type="ECO:0000256" key="6">
    <source>
        <dbReference type="ARBA" id="ARBA00023242"/>
    </source>
</evidence>
<feature type="compositionally biased region" description="Acidic residues" evidence="7">
    <location>
        <begin position="256"/>
        <end position="266"/>
    </location>
</feature>
<accession>A0A814S7F3</accession>
<evidence type="ECO:0000256" key="1">
    <source>
        <dbReference type="ARBA" id="ARBA00004123"/>
    </source>
</evidence>
<dbReference type="GO" id="GO:0072344">
    <property type="term" value="P:rescue of stalled ribosome"/>
    <property type="evidence" value="ECO:0007669"/>
    <property type="project" value="TreeGrafter"/>
</dbReference>
<dbReference type="Proteomes" id="UP000663864">
    <property type="component" value="Unassembled WGS sequence"/>
</dbReference>
<dbReference type="PANTHER" id="PTHR15239:SF6">
    <property type="entry name" value="RIBOSOME QUALITY CONTROL COMPLEX SUBUNIT NEMF"/>
    <property type="match status" value="1"/>
</dbReference>
<dbReference type="Gene3D" id="2.30.310.10">
    <property type="entry name" value="ibrinogen binding protein from staphylococcus aureus domain"/>
    <property type="match status" value="1"/>
</dbReference>
<dbReference type="InterPro" id="IPR051608">
    <property type="entry name" value="RQC_Subunit_NEMF"/>
</dbReference>
<dbReference type="EMBL" id="CAJNOT010001085">
    <property type="protein sequence ID" value="CAF1142541.1"/>
    <property type="molecule type" value="Genomic_DNA"/>
</dbReference>
<evidence type="ECO:0000256" key="2">
    <source>
        <dbReference type="ARBA" id="ARBA00004496"/>
    </source>
</evidence>
<keyword evidence="5" id="KW-0175">Coiled coil</keyword>
<evidence type="ECO:0000313" key="8">
    <source>
        <dbReference type="EMBL" id="CAF1142541.1"/>
    </source>
</evidence>